<comment type="subcellular location">
    <subcellularLocation>
        <location evidence="1">Membrane</location>
    </subcellularLocation>
</comment>
<dbReference type="InterPro" id="IPR036397">
    <property type="entry name" value="RNaseH_sf"/>
</dbReference>
<dbReference type="InterPro" id="IPR032799">
    <property type="entry name" value="TAXi_C"/>
</dbReference>
<feature type="active site" evidence="11">
    <location>
        <position position="86"/>
    </location>
</feature>
<dbReference type="CDD" id="cd05476">
    <property type="entry name" value="pepsin_A_like_plant"/>
    <property type="match status" value="1"/>
</dbReference>
<keyword evidence="9" id="KW-0472">Membrane</keyword>
<proteinExistence type="inferred from homology"/>
<dbReference type="GO" id="GO:0006508">
    <property type="term" value="P:proteolysis"/>
    <property type="evidence" value="ECO:0007669"/>
    <property type="project" value="UniProtKB-KW"/>
</dbReference>
<evidence type="ECO:0000313" key="13">
    <source>
        <dbReference type="EMBL" id="KAF7805662.1"/>
    </source>
</evidence>
<evidence type="ECO:0000256" key="2">
    <source>
        <dbReference type="ARBA" id="ARBA00007447"/>
    </source>
</evidence>
<dbReference type="PROSITE" id="PS51767">
    <property type="entry name" value="PEPTIDASE_A1"/>
    <property type="match status" value="1"/>
</dbReference>
<dbReference type="Gene3D" id="3.30.420.10">
    <property type="entry name" value="Ribonuclease H-like superfamily/Ribonuclease H"/>
    <property type="match status" value="1"/>
</dbReference>
<keyword evidence="5" id="KW-0732">Signal</keyword>
<keyword evidence="4" id="KW-0812">Transmembrane</keyword>
<dbReference type="InterPro" id="IPR021109">
    <property type="entry name" value="Peptidase_aspartic_dom_sf"/>
</dbReference>
<dbReference type="InterPro" id="IPR032861">
    <property type="entry name" value="TAXi_N"/>
</dbReference>
<evidence type="ECO:0000256" key="7">
    <source>
        <dbReference type="ARBA" id="ARBA00022801"/>
    </source>
</evidence>
<protein>
    <submittedName>
        <fullName evidence="13">Aspartic proteinase-like protein 2</fullName>
    </submittedName>
</protein>
<evidence type="ECO:0000256" key="5">
    <source>
        <dbReference type="ARBA" id="ARBA00022729"/>
    </source>
</evidence>
<dbReference type="PANTHER" id="PTHR13683:SF375">
    <property type="entry name" value="PEPTIDASE A1 DOMAIN-CONTAINING PROTEIN"/>
    <property type="match status" value="1"/>
</dbReference>
<dbReference type="Pfam" id="PF14541">
    <property type="entry name" value="TAXi_C"/>
    <property type="match status" value="1"/>
</dbReference>
<dbReference type="SUPFAM" id="SSF50630">
    <property type="entry name" value="Acid proteases"/>
    <property type="match status" value="1"/>
</dbReference>
<name>A0A834SL07_9FABA</name>
<comment type="caution">
    <text evidence="13">The sequence shown here is derived from an EMBL/GenBank/DDBJ whole genome shotgun (WGS) entry which is preliminary data.</text>
</comment>
<dbReference type="EMBL" id="JAAIUW010000012">
    <property type="protein sequence ID" value="KAF7805662.1"/>
    <property type="molecule type" value="Genomic_DNA"/>
</dbReference>
<dbReference type="InterPro" id="IPR001461">
    <property type="entry name" value="Aspartic_peptidase_A1"/>
</dbReference>
<dbReference type="InterPro" id="IPR012337">
    <property type="entry name" value="RNaseH-like_sf"/>
</dbReference>
<keyword evidence="10" id="KW-0325">Glycoprotein</keyword>
<dbReference type="InterPro" id="IPR044730">
    <property type="entry name" value="RNase_H-like_dom_plant"/>
</dbReference>
<dbReference type="GO" id="GO:0004190">
    <property type="term" value="F:aspartic-type endopeptidase activity"/>
    <property type="evidence" value="ECO:0007669"/>
    <property type="project" value="UniProtKB-KW"/>
</dbReference>
<evidence type="ECO:0000256" key="10">
    <source>
        <dbReference type="ARBA" id="ARBA00023180"/>
    </source>
</evidence>
<evidence type="ECO:0000256" key="4">
    <source>
        <dbReference type="ARBA" id="ARBA00022692"/>
    </source>
</evidence>
<gene>
    <name evidence="13" type="ORF">G2W53_037823</name>
</gene>
<evidence type="ECO:0000256" key="6">
    <source>
        <dbReference type="ARBA" id="ARBA00022750"/>
    </source>
</evidence>
<keyword evidence="14" id="KW-1185">Reference proteome</keyword>
<dbReference type="Pfam" id="PF13456">
    <property type="entry name" value="RVT_3"/>
    <property type="match status" value="1"/>
</dbReference>
<feature type="domain" description="Peptidase A1" evidence="12">
    <location>
        <begin position="68"/>
        <end position="392"/>
    </location>
</feature>
<dbReference type="AlphaFoldDB" id="A0A834SL07"/>
<keyword evidence="6" id="KW-0064">Aspartyl protease</keyword>
<evidence type="ECO:0000256" key="3">
    <source>
        <dbReference type="ARBA" id="ARBA00022670"/>
    </source>
</evidence>
<evidence type="ECO:0000313" key="14">
    <source>
        <dbReference type="Proteomes" id="UP000634136"/>
    </source>
</evidence>
<dbReference type="GO" id="GO:0016020">
    <property type="term" value="C:membrane"/>
    <property type="evidence" value="ECO:0007669"/>
    <property type="project" value="UniProtKB-SubCell"/>
</dbReference>
<reference evidence="13" key="1">
    <citation type="submission" date="2020-09" db="EMBL/GenBank/DDBJ databases">
        <title>Genome-Enabled Discovery of Anthraquinone Biosynthesis in Senna tora.</title>
        <authorList>
            <person name="Kang S.-H."/>
            <person name="Pandey R.P."/>
            <person name="Lee C.-M."/>
            <person name="Sim J.-S."/>
            <person name="Jeong J.-T."/>
            <person name="Choi B.-S."/>
            <person name="Jung M."/>
            <person name="Ginzburg D."/>
            <person name="Zhao K."/>
            <person name="Won S.Y."/>
            <person name="Oh T.-J."/>
            <person name="Yu Y."/>
            <person name="Kim N.-H."/>
            <person name="Lee O.R."/>
            <person name="Lee T.-H."/>
            <person name="Bashyal P."/>
            <person name="Kim T.-S."/>
            <person name="Lee W.-H."/>
            <person name="Kawkins C."/>
            <person name="Kim C.-K."/>
            <person name="Kim J.S."/>
            <person name="Ahn B.O."/>
            <person name="Rhee S.Y."/>
            <person name="Sohng J.K."/>
        </authorList>
    </citation>
    <scope>NUCLEOTIDE SEQUENCE</scope>
    <source>
        <tissue evidence="13">Leaf</tissue>
    </source>
</reference>
<evidence type="ECO:0000259" key="12">
    <source>
        <dbReference type="PROSITE" id="PS51767"/>
    </source>
</evidence>
<evidence type="ECO:0000256" key="8">
    <source>
        <dbReference type="ARBA" id="ARBA00022989"/>
    </source>
</evidence>
<evidence type="ECO:0000256" key="9">
    <source>
        <dbReference type="ARBA" id="ARBA00023136"/>
    </source>
</evidence>
<dbReference type="Proteomes" id="UP000634136">
    <property type="component" value="Unassembled WGS sequence"/>
</dbReference>
<keyword evidence="7" id="KW-0378">Hydrolase</keyword>
<comment type="similarity">
    <text evidence="2">Belongs to the peptidase A1 family.</text>
</comment>
<keyword evidence="8" id="KW-1133">Transmembrane helix</keyword>
<evidence type="ECO:0000256" key="1">
    <source>
        <dbReference type="ARBA" id="ARBA00004370"/>
    </source>
</evidence>
<dbReference type="InterPro" id="IPR033121">
    <property type="entry name" value="PEPTIDASE_A1"/>
</dbReference>
<dbReference type="PRINTS" id="PR00792">
    <property type="entry name" value="PEPSIN"/>
</dbReference>
<dbReference type="GO" id="GO:0004523">
    <property type="term" value="F:RNA-DNA hybrid ribonuclease activity"/>
    <property type="evidence" value="ECO:0007669"/>
    <property type="project" value="InterPro"/>
</dbReference>
<dbReference type="InterPro" id="IPR002156">
    <property type="entry name" value="RNaseH_domain"/>
</dbReference>
<dbReference type="InterPro" id="IPR034161">
    <property type="entry name" value="Pepsin-like_plant"/>
</dbReference>
<keyword evidence="3" id="KW-0645">Protease</keyword>
<dbReference type="PANTHER" id="PTHR13683">
    <property type="entry name" value="ASPARTYL PROTEASES"/>
    <property type="match status" value="1"/>
</dbReference>
<evidence type="ECO:0000256" key="11">
    <source>
        <dbReference type="PIRSR" id="PIRSR601461-1"/>
    </source>
</evidence>
<feature type="active site" evidence="11">
    <location>
        <position position="301"/>
    </location>
</feature>
<dbReference type="Pfam" id="PF14543">
    <property type="entry name" value="TAXi_N"/>
    <property type="match status" value="1"/>
</dbReference>
<dbReference type="GO" id="GO:0003676">
    <property type="term" value="F:nucleic acid binding"/>
    <property type="evidence" value="ECO:0007669"/>
    <property type="project" value="InterPro"/>
</dbReference>
<sequence length="593" mass="63996">MLIWSAAAAIPVSLTLERAFPTSNNGMKLRGLRALDNARHRRLLNQFSNPDADFPLAGTYDPYVIGLYYTKVRLGSPPRDFHVQIDTGSDALWVSCVSCSGCPKKTTLNVNLTSFDPETSSSSSMVSCSEEICDSDYVSSEAVCSNKRCSYTFEYADNSACTGYYVMDLIHFATAISNTSSHVLFGCSTELRGSLAKNERGVDGIFGFGPRGLSVISQLSSKGLAPSVFSHCLKGDQQGGGKLVLGEILHPNIVYTPLLPSQYLQLKSIQVNGKNIPITLSTLSPSSIFEASHKGVATVVDSGTTMAYLPEGVYEHFVQAIADEIPADSVLGAYVADESLCFLTSDGKEGWCMGFQKLQVQGAGEGLILLGDIALKDRIVVYDLAGQRIGWTDYDSEISEGDVKDEVMGGCRSDEAAEGASGITIGIELSARSPCNVDGSYFDSTKAAAVGGVARDASGNFLFSFCHRVGLCDIRWAELRGVLDGLDLLWSKGFRRVVIESDSEVALDLIKNGVDQSHHVSGLVHQIRSLINQNWDAELVHVFREANHAADFMAKLSHSLPNGLHVFERPQAGLGKILANDLYGYLISRLCVC</sequence>
<dbReference type="CDD" id="cd06222">
    <property type="entry name" value="RNase_H_like"/>
    <property type="match status" value="1"/>
</dbReference>
<dbReference type="Gene3D" id="2.40.70.10">
    <property type="entry name" value="Acid Proteases"/>
    <property type="match status" value="3"/>
</dbReference>
<dbReference type="OrthoDB" id="2747330at2759"/>
<accession>A0A834SL07</accession>
<dbReference type="SUPFAM" id="SSF53098">
    <property type="entry name" value="Ribonuclease H-like"/>
    <property type="match status" value="1"/>
</dbReference>
<organism evidence="13 14">
    <name type="scientific">Senna tora</name>
    <dbReference type="NCBI Taxonomy" id="362788"/>
    <lineage>
        <taxon>Eukaryota</taxon>
        <taxon>Viridiplantae</taxon>
        <taxon>Streptophyta</taxon>
        <taxon>Embryophyta</taxon>
        <taxon>Tracheophyta</taxon>
        <taxon>Spermatophyta</taxon>
        <taxon>Magnoliopsida</taxon>
        <taxon>eudicotyledons</taxon>
        <taxon>Gunneridae</taxon>
        <taxon>Pentapetalae</taxon>
        <taxon>rosids</taxon>
        <taxon>fabids</taxon>
        <taxon>Fabales</taxon>
        <taxon>Fabaceae</taxon>
        <taxon>Caesalpinioideae</taxon>
        <taxon>Cassia clade</taxon>
        <taxon>Senna</taxon>
    </lineage>
</organism>